<keyword evidence="13" id="KW-1185">Reference proteome</keyword>
<evidence type="ECO:0000313" key="13">
    <source>
        <dbReference type="Proteomes" id="UP000695562"/>
    </source>
</evidence>
<dbReference type="Pfam" id="PF00481">
    <property type="entry name" value="PP2C"/>
    <property type="match status" value="1"/>
</dbReference>
<dbReference type="PROSITE" id="PS51882">
    <property type="entry name" value="G_ALPHA"/>
    <property type="match status" value="1"/>
</dbReference>
<accession>A0A8J4PY80</accession>
<dbReference type="CDD" id="cd00143">
    <property type="entry name" value="PP2Cc"/>
    <property type="match status" value="1"/>
</dbReference>
<evidence type="ECO:0000256" key="8">
    <source>
        <dbReference type="PIRSR" id="PIRSR601019-2"/>
    </source>
</evidence>
<keyword evidence="3 9" id="KW-0378">Hydrolase</keyword>
<dbReference type="GO" id="GO:0004722">
    <property type="term" value="F:protein serine/threonine phosphatase activity"/>
    <property type="evidence" value="ECO:0007669"/>
    <property type="project" value="InterPro"/>
</dbReference>
<dbReference type="PANTHER" id="PTHR47992">
    <property type="entry name" value="PROTEIN PHOSPHATASE"/>
    <property type="match status" value="1"/>
</dbReference>
<dbReference type="InterPro" id="IPR001019">
    <property type="entry name" value="Gprotein_alpha_su"/>
</dbReference>
<feature type="domain" description="PPM-type phosphatase" evidence="11">
    <location>
        <begin position="607"/>
        <end position="874"/>
    </location>
</feature>
<proteinExistence type="inferred from homology"/>
<evidence type="ECO:0000256" key="7">
    <source>
        <dbReference type="PIRSR" id="PIRSR601019-1"/>
    </source>
</evidence>
<feature type="region of interest" description="Disordered" evidence="10">
    <location>
        <begin position="12"/>
        <end position="42"/>
    </location>
</feature>
<dbReference type="InterPro" id="IPR015655">
    <property type="entry name" value="PP2C"/>
</dbReference>
<feature type="compositionally biased region" description="Basic and acidic residues" evidence="10">
    <location>
        <begin position="525"/>
        <end position="538"/>
    </location>
</feature>
<evidence type="ECO:0000259" key="11">
    <source>
        <dbReference type="PROSITE" id="PS51746"/>
    </source>
</evidence>
<dbReference type="PROSITE" id="PS51746">
    <property type="entry name" value="PPM_2"/>
    <property type="match status" value="1"/>
</dbReference>
<evidence type="ECO:0000313" key="12">
    <source>
        <dbReference type="EMBL" id="KAF2075590.1"/>
    </source>
</evidence>
<evidence type="ECO:0000256" key="5">
    <source>
        <dbReference type="ARBA" id="ARBA00023134"/>
    </source>
</evidence>
<feature type="compositionally biased region" description="Low complexity" evidence="10">
    <location>
        <begin position="402"/>
        <end position="427"/>
    </location>
</feature>
<dbReference type="Proteomes" id="UP000695562">
    <property type="component" value="Unassembled WGS sequence"/>
</dbReference>
<gene>
    <name evidence="12" type="ORF">CYY_003095</name>
</gene>
<dbReference type="Gene3D" id="3.60.40.10">
    <property type="entry name" value="PPM-type phosphatase domain"/>
    <property type="match status" value="1"/>
</dbReference>
<sequence>MKKILLLSHLKKDKKDANHSLSSSGGTGHGHHNTSKKPAMPPKTYDHFANVMVLGYHESGKTTLQRQLDLLYGLEPLDPKYYQRLIYANTLATLIRLIENSENLNVSIHNDNLERVKRVMGTPIELARNRLPRFPLKLSYDCKCLWEDKGIQTTFTHSKFCSEYRTPGRAKYYMENMFRVFSPEFVPNEIDIISAYDQVDQIQTSTLLYKRFKMDLICCSGKLSQPKEYSNLLQYQPNYIFYVVSLKDYFSNNTVIPDSTSIPICNNHTHKNLLVEALNNFELFVKSDLLDQANQVYLIFNTCDIFYENIKQFDLKHCFPDYQGGCDPTQAIEFISNKFSQFLVEKEKAFKTHVINLLDKNHVREQFDILLDSLIPDAEMRGLTFEMALSGSTNSTISGVDTTPTSGSPLSGSTNSSVGSYPSHPSSRMPHQSSILVTPLHDHLELNLNNSQMDSSSLPSSASSSMSSLSNCLVSNSTTTTTTTTTANNINNNNNNNINNNNNNNNNNISKSKSTTQPAKAQTKAIDKENKAKEKELKAKEKENKIKEKELLKLKEKEIKEKEKEEKERERAEKEREKAEKEIEKQKAAAAAPPVVKKKKGKGLSVQSGYYAMQGRRKNMEDTHAVYDDLLTETNYSANRDNIDGLCAYYAVYDGHGGADTSKALEPIVHKCVVDSTSFQSGNFEQSLRDGYEAADKKVIPVCEKSGSTGVSVMLVGNTLYAANIGDSEAVLARNVGNAKSPQYEHTLLTYKHLANDDKEKVRITELGGMIIFGRLFGSLAVSRSFGDKEYKEGEKKFVVCEPYQMTLDLTPNDHFLILACDGLWDKVTYEEAVQITTKQLKLGKTPTEISTTLAQESYEKGSVDNISVVVILLNWK</sequence>
<keyword evidence="8" id="KW-0460">Magnesium</keyword>
<evidence type="ECO:0000256" key="3">
    <source>
        <dbReference type="ARBA" id="ARBA00022801"/>
    </source>
</evidence>
<dbReference type="SUPFAM" id="SSF47895">
    <property type="entry name" value="Transducin (alpha subunit), insertion domain"/>
    <property type="match status" value="1"/>
</dbReference>
<keyword evidence="2 7" id="KW-0547">Nucleotide-binding</keyword>
<protein>
    <recommendedName>
        <fullName evidence="11">PPM-type phosphatase domain-containing protein</fullName>
    </recommendedName>
</protein>
<name>A0A8J4PY80_9MYCE</name>
<feature type="binding site" evidence="7">
    <location>
        <begin position="58"/>
        <end position="63"/>
    </location>
    <ligand>
        <name>GTP</name>
        <dbReference type="ChEBI" id="CHEBI:37565"/>
    </ligand>
</feature>
<dbReference type="Gene3D" id="1.10.400.10">
    <property type="entry name" value="GI Alpha 1, domain 2-like"/>
    <property type="match status" value="1"/>
</dbReference>
<dbReference type="EMBL" id="AJWJ01000093">
    <property type="protein sequence ID" value="KAF2075590.1"/>
    <property type="molecule type" value="Genomic_DNA"/>
</dbReference>
<evidence type="ECO:0000256" key="2">
    <source>
        <dbReference type="ARBA" id="ARBA00022741"/>
    </source>
</evidence>
<dbReference type="InterPro" id="IPR001932">
    <property type="entry name" value="PPM-type_phosphatase-like_dom"/>
</dbReference>
<reference evidence="12" key="1">
    <citation type="submission" date="2020-01" db="EMBL/GenBank/DDBJ databases">
        <title>Development of genomics and gene disruption for Polysphondylium violaceum indicates a role for the polyketide synthase stlB in stalk morphogenesis.</title>
        <authorList>
            <person name="Narita B."/>
            <person name="Kawabe Y."/>
            <person name="Kin K."/>
            <person name="Saito T."/>
            <person name="Gibbs R."/>
            <person name="Kuspa A."/>
            <person name="Muzny D."/>
            <person name="Queller D."/>
            <person name="Richards S."/>
            <person name="Strassman J."/>
            <person name="Sucgang R."/>
            <person name="Worley K."/>
            <person name="Schaap P."/>
        </authorList>
    </citation>
    <scope>NUCLEOTIDE SEQUENCE</scope>
    <source>
        <strain evidence="12">QSvi11</strain>
    </source>
</reference>
<organism evidence="12 13">
    <name type="scientific">Polysphondylium violaceum</name>
    <dbReference type="NCBI Taxonomy" id="133409"/>
    <lineage>
        <taxon>Eukaryota</taxon>
        <taxon>Amoebozoa</taxon>
        <taxon>Evosea</taxon>
        <taxon>Eumycetozoa</taxon>
        <taxon>Dictyostelia</taxon>
        <taxon>Dictyosteliales</taxon>
        <taxon>Dictyosteliaceae</taxon>
        <taxon>Polysphondylium</taxon>
    </lineage>
</organism>
<dbReference type="SMART" id="SM00332">
    <property type="entry name" value="PP2Cc"/>
    <property type="match status" value="1"/>
</dbReference>
<dbReference type="InterPro" id="IPR011025">
    <property type="entry name" value="GproteinA_insert"/>
</dbReference>
<keyword evidence="1 8" id="KW-0479">Metal-binding</keyword>
<keyword evidence="6" id="KW-0807">Transducer</keyword>
<evidence type="ECO:0000256" key="1">
    <source>
        <dbReference type="ARBA" id="ARBA00022723"/>
    </source>
</evidence>
<feature type="region of interest" description="Disordered" evidence="10">
    <location>
        <begin position="561"/>
        <end position="600"/>
    </location>
</feature>
<dbReference type="InterPro" id="IPR036457">
    <property type="entry name" value="PPM-type-like_dom_sf"/>
</dbReference>
<keyword evidence="4 9" id="KW-0904">Protein phosphatase</keyword>
<evidence type="ECO:0000256" key="4">
    <source>
        <dbReference type="ARBA" id="ARBA00022912"/>
    </source>
</evidence>
<evidence type="ECO:0000256" key="6">
    <source>
        <dbReference type="ARBA" id="ARBA00023224"/>
    </source>
</evidence>
<feature type="compositionally biased region" description="Low complexity" evidence="10">
    <location>
        <begin position="450"/>
        <end position="516"/>
    </location>
</feature>
<dbReference type="SUPFAM" id="SSF52540">
    <property type="entry name" value="P-loop containing nucleoside triphosphate hydrolases"/>
    <property type="match status" value="1"/>
</dbReference>
<dbReference type="GO" id="GO:0005525">
    <property type="term" value="F:GTP binding"/>
    <property type="evidence" value="ECO:0007669"/>
    <property type="project" value="UniProtKB-KW"/>
</dbReference>
<dbReference type="InterPro" id="IPR000222">
    <property type="entry name" value="PP2C_BS"/>
</dbReference>
<dbReference type="PROSITE" id="PS01032">
    <property type="entry name" value="PPM_1"/>
    <property type="match status" value="1"/>
</dbReference>
<dbReference type="GO" id="GO:0031683">
    <property type="term" value="F:G-protein beta/gamma-subunit complex binding"/>
    <property type="evidence" value="ECO:0007669"/>
    <property type="project" value="InterPro"/>
</dbReference>
<feature type="compositionally biased region" description="Basic and acidic residues" evidence="10">
    <location>
        <begin position="561"/>
        <end position="587"/>
    </location>
</feature>
<dbReference type="OrthoDB" id="10264738at2759"/>
<comment type="similarity">
    <text evidence="9">Belongs to the PP2C family.</text>
</comment>
<dbReference type="Pfam" id="PF00503">
    <property type="entry name" value="G-alpha"/>
    <property type="match status" value="1"/>
</dbReference>
<dbReference type="GO" id="GO:0046872">
    <property type="term" value="F:metal ion binding"/>
    <property type="evidence" value="ECO:0007669"/>
    <property type="project" value="UniProtKB-KW"/>
</dbReference>
<dbReference type="AlphaFoldDB" id="A0A8J4PY80"/>
<evidence type="ECO:0000256" key="9">
    <source>
        <dbReference type="RuleBase" id="RU003465"/>
    </source>
</evidence>
<dbReference type="SUPFAM" id="SSF81606">
    <property type="entry name" value="PP2C-like"/>
    <property type="match status" value="1"/>
</dbReference>
<feature type="region of interest" description="Disordered" evidence="10">
    <location>
        <begin position="396"/>
        <end position="431"/>
    </location>
</feature>
<dbReference type="InterPro" id="IPR027417">
    <property type="entry name" value="P-loop_NTPase"/>
</dbReference>
<feature type="binding site" evidence="7">
    <location>
        <begin position="301"/>
        <end position="304"/>
    </location>
    <ligand>
        <name>GTP</name>
        <dbReference type="ChEBI" id="CHEBI:37565"/>
    </ligand>
</feature>
<dbReference type="GO" id="GO:0007186">
    <property type="term" value="P:G protein-coupled receptor signaling pathway"/>
    <property type="evidence" value="ECO:0007669"/>
    <property type="project" value="InterPro"/>
</dbReference>
<evidence type="ECO:0000256" key="10">
    <source>
        <dbReference type="SAM" id="MobiDB-lite"/>
    </source>
</evidence>
<feature type="binding site" evidence="8">
    <location>
        <position position="62"/>
    </location>
    <ligand>
        <name>Mg(2+)</name>
        <dbReference type="ChEBI" id="CHEBI:18420"/>
    </ligand>
</feature>
<comment type="caution">
    <text evidence="12">The sequence shown here is derived from an EMBL/GenBank/DDBJ whole genome shotgun (WGS) entry which is preliminary data.</text>
</comment>
<dbReference type="Gene3D" id="3.40.50.300">
    <property type="entry name" value="P-loop containing nucleotide triphosphate hydrolases"/>
    <property type="match status" value="1"/>
</dbReference>
<keyword evidence="5 7" id="KW-0342">GTP-binding</keyword>
<dbReference type="SMART" id="SM00275">
    <property type="entry name" value="G_alpha"/>
    <property type="match status" value="1"/>
</dbReference>
<dbReference type="GO" id="GO:0003924">
    <property type="term" value="F:GTPase activity"/>
    <property type="evidence" value="ECO:0007669"/>
    <property type="project" value="InterPro"/>
</dbReference>
<feature type="region of interest" description="Disordered" evidence="10">
    <location>
        <begin position="450"/>
        <end position="538"/>
    </location>
</feature>